<feature type="non-terminal residue" evidence="3">
    <location>
        <position position="1"/>
    </location>
</feature>
<dbReference type="EMBL" id="KV750702">
    <property type="protein sequence ID" value="OCL03652.1"/>
    <property type="molecule type" value="Genomic_DNA"/>
</dbReference>
<evidence type="ECO:0000313" key="3">
    <source>
        <dbReference type="EMBL" id="OCL03652.1"/>
    </source>
</evidence>
<dbReference type="AlphaFoldDB" id="A0A8E2ERP0"/>
<keyword evidence="4" id="KW-1185">Reference proteome</keyword>
<feature type="compositionally biased region" description="Polar residues" evidence="1">
    <location>
        <begin position="87"/>
        <end position="100"/>
    </location>
</feature>
<evidence type="ECO:0000313" key="4">
    <source>
        <dbReference type="Proteomes" id="UP000250140"/>
    </source>
</evidence>
<feature type="region of interest" description="Disordered" evidence="1">
    <location>
        <begin position="86"/>
        <end position="126"/>
    </location>
</feature>
<keyword evidence="2" id="KW-1133">Transmembrane helix</keyword>
<proteinExistence type="predicted"/>
<dbReference type="Proteomes" id="UP000250140">
    <property type="component" value="Unassembled WGS sequence"/>
</dbReference>
<keyword evidence="2" id="KW-0472">Membrane</keyword>
<dbReference type="PANTHER" id="PTHR35043:SF7">
    <property type="entry name" value="TRANSCRIPTION FACTOR DOMAIN-CONTAINING PROTEIN"/>
    <property type="match status" value="1"/>
</dbReference>
<feature type="compositionally biased region" description="Polar residues" evidence="1">
    <location>
        <begin position="110"/>
        <end position="124"/>
    </location>
</feature>
<evidence type="ECO:0000256" key="2">
    <source>
        <dbReference type="SAM" id="Phobius"/>
    </source>
</evidence>
<keyword evidence="2" id="KW-0812">Transmembrane</keyword>
<organism evidence="3 4">
    <name type="scientific">Glonium stellatum</name>
    <dbReference type="NCBI Taxonomy" id="574774"/>
    <lineage>
        <taxon>Eukaryota</taxon>
        <taxon>Fungi</taxon>
        <taxon>Dikarya</taxon>
        <taxon>Ascomycota</taxon>
        <taxon>Pezizomycotina</taxon>
        <taxon>Dothideomycetes</taxon>
        <taxon>Pleosporomycetidae</taxon>
        <taxon>Gloniales</taxon>
        <taxon>Gloniaceae</taxon>
        <taxon>Glonium</taxon>
    </lineage>
</organism>
<feature type="transmembrane region" description="Helical" evidence="2">
    <location>
        <begin position="169"/>
        <end position="192"/>
    </location>
</feature>
<dbReference type="PANTHER" id="PTHR35043">
    <property type="entry name" value="TRANSCRIPTION FACTOR DOMAIN-CONTAINING PROTEIN"/>
    <property type="match status" value="1"/>
</dbReference>
<feature type="transmembrane region" description="Helical" evidence="2">
    <location>
        <begin position="136"/>
        <end position="157"/>
    </location>
</feature>
<evidence type="ECO:0000256" key="1">
    <source>
        <dbReference type="SAM" id="MobiDB-lite"/>
    </source>
</evidence>
<accession>A0A8E2ERP0</accession>
<sequence length="259" mass="29391">ITAKEVRDKGNATTLSKGIVIWQASWMIMQVIVRTAARFPVTLLELHTVLHAFCAVSMYIMWWHKPLDIETSTIVPLHHDDEIVSRSAKSTTDADPTSPLTVVVKKPASEQGTPARSPRPTSLVSRRPGFQWRKKLRRTALVIPLVGLIFGGLHLAAWNNKFPSYLEQLLWEISAVITTATWYSFIVSLNLYPILAKLSENPTFRVFIHRTLRVCFGVGLIPVVFARFFLLVESFASMRLLLKRSYEIPTWVSIWPHAS</sequence>
<reference evidence="3 4" key="1">
    <citation type="journal article" date="2016" name="Nat. Commun.">
        <title>Ectomycorrhizal ecology is imprinted in the genome of the dominant symbiotic fungus Cenococcum geophilum.</title>
        <authorList>
            <consortium name="DOE Joint Genome Institute"/>
            <person name="Peter M."/>
            <person name="Kohler A."/>
            <person name="Ohm R.A."/>
            <person name="Kuo A."/>
            <person name="Krutzmann J."/>
            <person name="Morin E."/>
            <person name="Arend M."/>
            <person name="Barry K.W."/>
            <person name="Binder M."/>
            <person name="Choi C."/>
            <person name="Clum A."/>
            <person name="Copeland A."/>
            <person name="Grisel N."/>
            <person name="Haridas S."/>
            <person name="Kipfer T."/>
            <person name="LaButti K."/>
            <person name="Lindquist E."/>
            <person name="Lipzen A."/>
            <person name="Maire R."/>
            <person name="Meier B."/>
            <person name="Mihaltcheva S."/>
            <person name="Molinier V."/>
            <person name="Murat C."/>
            <person name="Poggeler S."/>
            <person name="Quandt C.A."/>
            <person name="Sperisen C."/>
            <person name="Tritt A."/>
            <person name="Tisserant E."/>
            <person name="Crous P.W."/>
            <person name="Henrissat B."/>
            <person name="Nehls U."/>
            <person name="Egli S."/>
            <person name="Spatafora J.W."/>
            <person name="Grigoriev I.V."/>
            <person name="Martin F.M."/>
        </authorList>
    </citation>
    <scope>NUCLEOTIDE SEQUENCE [LARGE SCALE GENOMIC DNA]</scope>
    <source>
        <strain evidence="3 4">CBS 207.34</strain>
    </source>
</reference>
<protein>
    <submittedName>
        <fullName evidence="3">Uncharacterized protein</fullName>
    </submittedName>
</protein>
<dbReference type="OrthoDB" id="3061561at2759"/>
<feature type="transmembrane region" description="Helical" evidence="2">
    <location>
        <begin position="212"/>
        <end position="232"/>
    </location>
</feature>
<name>A0A8E2ERP0_9PEZI</name>
<gene>
    <name evidence="3" type="ORF">AOQ84DRAFT_302418</name>
</gene>